<evidence type="ECO:0000313" key="14">
    <source>
        <dbReference type="Proteomes" id="UP000283003"/>
    </source>
</evidence>
<evidence type="ECO:0000256" key="6">
    <source>
        <dbReference type="ARBA" id="ARBA00022679"/>
    </source>
</evidence>
<evidence type="ECO:0000256" key="3">
    <source>
        <dbReference type="ARBA" id="ARBA00005046"/>
    </source>
</evidence>
<gene>
    <name evidence="13" type="ORF">EKN06_02305</name>
</gene>
<feature type="domain" description="MoaB/Mog" evidence="12">
    <location>
        <begin position="177"/>
        <end position="314"/>
    </location>
</feature>
<dbReference type="UniPathway" id="UPA00344"/>
<evidence type="ECO:0000259" key="12">
    <source>
        <dbReference type="SMART" id="SM00852"/>
    </source>
</evidence>
<keyword evidence="6 11" id="KW-0808">Transferase</keyword>
<dbReference type="Gene3D" id="2.40.340.10">
    <property type="entry name" value="MoeA, C-terminal, domain IV"/>
    <property type="match status" value="1"/>
</dbReference>
<evidence type="ECO:0000256" key="1">
    <source>
        <dbReference type="ARBA" id="ARBA00001946"/>
    </source>
</evidence>
<dbReference type="GO" id="GO:0061599">
    <property type="term" value="F:molybdopterin molybdotransferase activity"/>
    <property type="evidence" value="ECO:0007669"/>
    <property type="project" value="UniProtKB-UniRule"/>
</dbReference>
<dbReference type="InterPro" id="IPR036135">
    <property type="entry name" value="MoeA_linker/N_sf"/>
</dbReference>
<proteinExistence type="inferred from homology"/>
<dbReference type="AlphaFoldDB" id="A0A437H0B7"/>
<dbReference type="InterPro" id="IPR036425">
    <property type="entry name" value="MoaB/Mog-like_dom_sf"/>
</dbReference>
<comment type="similarity">
    <text evidence="4 11">Belongs to the MoeA family.</text>
</comment>
<evidence type="ECO:0000256" key="8">
    <source>
        <dbReference type="ARBA" id="ARBA00022842"/>
    </source>
</evidence>
<dbReference type="InterPro" id="IPR036688">
    <property type="entry name" value="MoeA_C_domain_IV_sf"/>
</dbReference>
<dbReference type="Pfam" id="PF00994">
    <property type="entry name" value="MoCF_biosynth"/>
    <property type="match status" value="1"/>
</dbReference>
<accession>A0A437H0B7</accession>
<dbReference type="FunFam" id="3.40.980.10:FF:000004">
    <property type="entry name" value="Molybdopterin molybdenumtransferase"/>
    <property type="match status" value="1"/>
</dbReference>
<dbReference type="GO" id="GO:0005829">
    <property type="term" value="C:cytosol"/>
    <property type="evidence" value="ECO:0007669"/>
    <property type="project" value="TreeGrafter"/>
</dbReference>
<dbReference type="Gene3D" id="2.170.190.11">
    <property type="entry name" value="Molybdopterin biosynthesis moea protein, domain 3"/>
    <property type="match status" value="1"/>
</dbReference>
<name>A0A437H0B7_9SPHN</name>
<dbReference type="GO" id="GO:0046872">
    <property type="term" value="F:metal ion binding"/>
    <property type="evidence" value="ECO:0007669"/>
    <property type="project" value="UniProtKB-UniRule"/>
</dbReference>
<evidence type="ECO:0000256" key="7">
    <source>
        <dbReference type="ARBA" id="ARBA00022723"/>
    </source>
</evidence>
<dbReference type="Pfam" id="PF03454">
    <property type="entry name" value="MoeA_C"/>
    <property type="match status" value="1"/>
</dbReference>
<dbReference type="EC" id="2.10.1.1" evidence="11"/>
<dbReference type="Pfam" id="PF03453">
    <property type="entry name" value="MoeA_N"/>
    <property type="match status" value="1"/>
</dbReference>
<keyword evidence="5 11" id="KW-0500">Molybdenum</keyword>
<dbReference type="EMBL" id="RXOL01000001">
    <property type="protein sequence ID" value="RVQ69064.1"/>
    <property type="molecule type" value="Genomic_DNA"/>
</dbReference>
<comment type="function">
    <text evidence="2 11">Catalyzes the insertion of molybdate into adenylated molybdopterin with the concomitant release of AMP.</text>
</comment>
<dbReference type="SUPFAM" id="SSF63882">
    <property type="entry name" value="MoeA N-terminal region -like"/>
    <property type="match status" value="1"/>
</dbReference>
<dbReference type="PANTHER" id="PTHR10192">
    <property type="entry name" value="MOLYBDOPTERIN BIOSYNTHESIS PROTEIN"/>
    <property type="match status" value="1"/>
</dbReference>
<dbReference type="InterPro" id="IPR005111">
    <property type="entry name" value="MoeA_C_domain_IV"/>
</dbReference>
<dbReference type="GO" id="GO:0006777">
    <property type="term" value="P:Mo-molybdopterin cofactor biosynthetic process"/>
    <property type="evidence" value="ECO:0007669"/>
    <property type="project" value="UniProtKB-UniRule"/>
</dbReference>
<dbReference type="CDD" id="cd00887">
    <property type="entry name" value="MoeA"/>
    <property type="match status" value="1"/>
</dbReference>
<dbReference type="InterPro" id="IPR005110">
    <property type="entry name" value="MoeA_linker/N"/>
</dbReference>
<comment type="catalytic activity">
    <reaction evidence="10">
        <text>adenylyl-molybdopterin + molybdate = Mo-molybdopterin + AMP + H(+)</text>
        <dbReference type="Rhea" id="RHEA:35047"/>
        <dbReference type="ChEBI" id="CHEBI:15378"/>
        <dbReference type="ChEBI" id="CHEBI:36264"/>
        <dbReference type="ChEBI" id="CHEBI:62727"/>
        <dbReference type="ChEBI" id="CHEBI:71302"/>
        <dbReference type="ChEBI" id="CHEBI:456215"/>
        <dbReference type="EC" id="2.10.1.1"/>
    </reaction>
</comment>
<comment type="cofactor">
    <cofactor evidence="1 11">
        <name>Mg(2+)</name>
        <dbReference type="ChEBI" id="CHEBI:18420"/>
    </cofactor>
</comment>
<evidence type="ECO:0000256" key="9">
    <source>
        <dbReference type="ARBA" id="ARBA00023150"/>
    </source>
</evidence>
<organism evidence="13 14">
    <name type="scientific">Croceicoccus ponticola</name>
    <dbReference type="NCBI Taxonomy" id="2217664"/>
    <lineage>
        <taxon>Bacteria</taxon>
        <taxon>Pseudomonadati</taxon>
        <taxon>Pseudomonadota</taxon>
        <taxon>Alphaproteobacteria</taxon>
        <taxon>Sphingomonadales</taxon>
        <taxon>Erythrobacteraceae</taxon>
        <taxon>Croceicoccus</taxon>
    </lineage>
</organism>
<dbReference type="Gene3D" id="3.90.105.10">
    <property type="entry name" value="Molybdopterin biosynthesis moea protein, domain 2"/>
    <property type="match status" value="1"/>
</dbReference>
<sequence>MSGLLDLADAQRRLLAMARPGPIIELPASAALGHFLANNIDARRTQPERPLSAMDGWAVRQADMPGPWRIVGESAAGHPCETAVAAGQAVRISTGAVLPDGSDMVLVQEQCTAQGGVLNFAGDPPTPPKRHIRRRGLDFSAGDVVLQAGERLGPATLALAISAGHAVLPVHNRPRIAIIDSGDELVPPGIPLGPGQIPASNGMMLAAMLAAYPCEISQSGPVPDRIDAIMAALSDASDADLVITTGGASVGDHDLVMPAMEAIGATLHFWRVAIKPGKPIMVARRGEQILLGLPGNPVSAFVTATMFALPFVKAMLGARDPFPPREPAISVSALPATGKRAEFLRATLSYGRVEILKTQDSGALAPLASAQALICREAHAEPVSPGQTVEIIRIRD</sequence>
<keyword evidence="14" id="KW-1185">Reference proteome</keyword>
<dbReference type="OrthoDB" id="9804758at2"/>
<reference evidence="13 14" key="1">
    <citation type="submission" date="2018-12" db="EMBL/GenBank/DDBJ databases">
        <title>Croceicoccus ponticola sp. nov., a lipolytic bacterium isolated from seawater.</title>
        <authorList>
            <person name="Yoon J.-H."/>
        </authorList>
    </citation>
    <scope>NUCLEOTIDE SEQUENCE [LARGE SCALE GENOMIC DNA]</scope>
    <source>
        <strain evidence="13 14">GM-16</strain>
    </source>
</reference>
<dbReference type="Proteomes" id="UP000283003">
    <property type="component" value="Unassembled WGS sequence"/>
</dbReference>
<evidence type="ECO:0000256" key="11">
    <source>
        <dbReference type="RuleBase" id="RU365090"/>
    </source>
</evidence>
<dbReference type="SUPFAM" id="SSF53218">
    <property type="entry name" value="Molybdenum cofactor biosynthesis proteins"/>
    <property type="match status" value="1"/>
</dbReference>
<evidence type="ECO:0000256" key="2">
    <source>
        <dbReference type="ARBA" id="ARBA00002901"/>
    </source>
</evidence>
<dbReference type="InterPro" id="IPR038987">
    <property type="entry name" value="MoeA-like"/>
</dbReference>
<dbReference type="RefSeq" id="WP_127611250.1">
    <property type="nucleotide sequence ID" value="NZ_RXOL01000001.1"/>
</dbReference>
<dbReference type="PANTHER" id="PTHR10192:SF5">
    <property type="entry name" value="GEPHYRIN"/>
    <property type="match status" value="1"/>
</dbReference>
<dbReference type="NCBIfam" id="TIGR00177">
    <property type="entry name" value="molyb_syn"/>
    <property type="match status" value="1"/>
</dbReference>
<dbReference type="NCBIfam" id="NF045515">
    <property type="entry name" value="Glp_gephyrin"/>
    <property type="match status" value="1"/>
</dbReference>
<keyword evidence="7 11" id="KW-0479">Metal-binding</keyword>
<evidence type="ECO:0000256" key="5">
    <source>
        <dbReference type="ARBA" id="ARBA00022505"/>
    </source>
</evidence>
<keyword evidence="9 11" id="KW-0501">Molybdenum cofactor biosynthesis</keyword>
<dbReference type="SMART" id="SM00852">
    <property type="entry name" value="MoCF_biosynth"/>
    <property type="match status" value="1"/>
</dbReference>
<comment type="caution">
    <text evidence="13">The sequence shown here is derived from an EMBL/GenBank/DDBJ whole genome shotgun (WGS) entry which is preliminary data.</text>
</comment>
<comment type="pathway">
    <text evidence="3 11">Cofactor biosynthesis; molybdopterin biosynthesis.</text>
</comment>
<dbReference type="SUPFAM" id="SSF63867">
    <property type="entry name" value="MoeA C-terminal domain-like"/>
    <property type="match status" value="1"/>
</dbReference>
<evidence type="ECO:0000313" key="13">
    <source>
        <dbReference type="EMBL" id="RVQ69064.1"/>
    </source>
</evidence>
<keyword evidence="8 11" id="KW-0460">Magnesium</keyword>
<dbReference type="InterPro" id="IPR001453">
    <property type="entry name" value="MoaB/Mog_dom"/>
</dbReference>
<evidence type="ECO:0000256" key="4">
    <source>
        <dbReference type="ARBA" id="ARBA00010763"/>
    </source>
</evidence>
<evidence type="ECO:0000256" key="10">
    <source>
        <dbReference type="ARBA" id="ARBA00047317"/>
    </source>
</evidence>
<protein>
    <recommendedName>
        <fullName evidence="11">Molybdopterin molybdenumtransferase</fullName>
        <ecNumber evidence="11">2.10.1.1</ecNumber>
    </recommendedName>
</protein>
<dbReference type="Gene3D" id="3.40.980.10">
    <property type="entry name" value="MoaB/Mog-like domain"/>
    <property type="match status" value="1"/>
</dbReference>